<reference evidence="2" key="1">
    <citation type="journal article" date="2020" name="Nat. Commun.">
        <title>Large-scale genome sequencing of mycorrhizal fungi provides insights into the early evolution of symbiotic traits.</title>
        <authorList>
            <person name="Miyauchi S."/>
            <person name="Kiss E."/>
            <person name="Kuo A."/>
            <person name="Drula E."/>
            <person name="Kohler A."/>
            <person name="Sanchez-Garcia M."/>
            <person name="Morin E."/>
            <person name="Andreopoulos B."/>
            <person name="Barry K.W."/>
            <person name="Bonito G."/>
            <person name="Buee M."/>
            <person name="Carver A."/>
            <person name="Chen C."/>
            <person name="Cichocki N."/>
            <person name="Clum A."/>
            <person name="Culley D."/>
            <person name="Crous P.W."/>
            <person name="Fauchery L."/>
            <person name="Girlanda M."/>
            <person name="Hayes R.D."/>
            <person name="Keri Z."/>
            <person name="LaButti K."/>
            <person name="Lipzen A."/>
            <person name="Lombard V."/>
            <person name="Magnuson J."/>
            <person name="Maillard F."/>
            <person name="Murat C."/>
            <person name="Nolan M."/>
            <person name="Ohm R.A."/>
            <person name="Pangilinan J."/>
            <person name="Pereira M.F."/>
            <person name="Perotto S."/>
            <person name="Peter M."/>
            <person name="Pfister S."/>
            <person name="Riley R."/>
            <person name="Sitrit Y."/>
            <person name="Stielow J.B."/>
            <person name="Szollosi G."/>
            <person name="Zifcakova L."/>
            <person name="Stursova M."/>
            <person name="Spatafora J.W."/>
            <person name="Tedersoo L."/>
            <person name="Vaario L.M."/>
            <person name="Yamada A."/>
            <person name="Yan M."/>
            <person name="Wang P."/>
            <person name="Xu J."/>
            <person name="Bruns T."/>
            <person name="Baldrian P."/>
            <person name="Vilgalys R."/>
            <person name="Dunand C."/>
            <person name="Henrissat B."/>
            <person name="Grigoriev I.V."/>
            <person name="Hibbett D."/>
            <person name="Nagy L.G."/>
            <person name="Martin F.M."/>
        </authorList>
    </citation>
    <scope>NUCLEOTIDE SEQUENCE</scope>
    <source>
        <strain evidence="2">UP504</strain>
    </source>
</reference>
<evidence type="ECO:0000313" key="2">
    <source>
        <dbReference type="EMBL" id="KAF9520450.1"/>
    </source>
</evidence>
<keyword evidence="3" id="KW-1185">Reference proteome</keyword>
<proteinExistence type="predicted"/>
<name>A0A9P6E2L2_9AGAM</name>
<gene>
    <name evidence="2" type="ORF">BS47DRAFT_1357310</name>
</gene>
<sequence>MWACGALRTSNLLSLCPPLLLEKCIIVYITCHIRLDHRIRTRPHTRRGGCGHIRFKVFPSDGTKPATPPQKSMPAGIYARPAYMRSPHDNTKTGDQDHTPAAAGVWSCIASITSHSKAGKKHVRINTYHDTCKSPHASPSLHEYPPNEITNKVLLETTTRGGQTESIAPNPCNLHDERGSAAPHTRFGGHENPPNENTMKPRTKYRCAQRHQTLPECPIPEQPAHNPTMDETQHHTHAAADVWYIRPLCLKTCPNY</sequence>
<accession>A0A9P6E2L2</accession>
<evidence type="ECO:0000313" key="3">
    <source>
        <dbReference type="Proteomes" id="UP000886523"/>
    </source>
</evidence>
<dbReference type="EMBL" id="MU128911">
    <property type="protein sequence ID" value="KAF9520450.1"/>
    <property type="molecule type" value="Genomic_DNA"/>
</dbReference>
<protein>
    <submittedName>
        <fullName evidence="2">Uncharacterized protein</fullName>
    </submittedName>
</protein>
<organism evidence="2 3">
    <name type="scientific">Hydnum rufescens UP504</name>
    <dbReference type="NCBI Taxonomy" id="1448309"/>
    <lineage>
        <taxon>Eukaryota</taxon>
        <taxon>Fungi</taxon>
        <taxon>Dikarya</taxon>
        <taxon>Basidiomycota</taxon>
        <taxon>Agaricomycotina</taxon>
        <taxon>Agaricomycetes</taxon>
        <taxon>Cantharellales</taxon>
        <taxon>Hydnaceae</taxon>
        <taxon>Hydnum</taxon>
    </lineage>
</organism>
<evidence type="ECO:0000256" key="1">
    <source>
        <dbReference type="SAM" id="MobiDB-lite"/>
    </source>
</evidence>
<dbReference type="AlphaFoldDB" id="A0A9P6E2L2"/>
<comment type="caution">
    <text evidence="2">The sequence shown here is derived from an EMBL/GenBank/DDBJ whole genome shotgun (WGS) entry which is preliminary data.</text>
</comment>
<feature type="region of interest" description="Disordered" evidence="1">
    <location>
        <begin position="182"/>
        <end position="201"/>
    </location>
</feature>
<dbReference type="Proteomes" id="UP000886523">
    <property type="component" value="Unassembled WGS sequence"/>
</dbReference>